<dbReference type="InterPro" id="IPR003598">
    <property type="entry name" value="Ig_sub2"/>
</dbReference>
<dbReference type="InterPro" id="IPR003599">
    <property type="entry name" value="Ig_sub"/>
</dbReference>
<evidence type="ECO:0000313" key="11">
    <source>
        <dbReference type="EMBL" id="KAL0280105.1"/>
    </source>
</evidence>
<evidence type="ECO:0000256" key="8">
    <source>
        <dbReference type="ARBA" id="ARBA00023157"/>
    </source>
</evidence>
<evidence type="ECO:0000256" key="7">
    <source>
        <dbReference type="ARBA" id="ARBA00023136"/>
    </source>
</evidence>
<dbReference type="GO" id="GO:0016020">
    <property type="term" value="C:membrane"/>
    <property type="evidence" value="ECO:0007669"/>
    <property type="project" value="UniProtKB-SubCell"/>
</dbReference>
<dbReference type="Gene3D" id="2.60.40.10">
    <property type="entry name" value="Immunoglobulins"/>
    <property type="match status" value="5"/>
</dbReference>
<dbReference type="PROSITE" id="PS50835">
    <property type="entry name" value="IG_LIKE"/>
    <property type="match status" value="3"/>
</dbReference>
<keyword evidence="8" id="KW-1015">Disulfide bond</keyword>
<dbReference type="SMART" id="SM00408">
    <property type="entry name" value="IGc2"/>
    <property type="match status" value="4"/>
</dbReference>
<keyword evidence="4" id="KW-0677">Repeat</keyword>
<dbReference type="InterPro" id="IPR013783">
    <property type="entry name" value="Ig-like_fold"/>
</dbReference>
<evidence type="ECO:0000256" key="5">
    <source>
        <dbReference type="ARBA" id="ARBA00022889"/>
    </source>
</evidence>
<dbReference type="GO" id="GO:0098609">
    <property type="term" value="P:cell-cell adhesion"/>
    <property type="evidence" value="ECO:0007669"/>
    <property type="project" value="TreeGrafter"/>
</dbReference>
<name>A0AAW2IF49_9NEOP</name>
<evidence type="ECO:0000256" key="4">
    <source>
        <dbReference type="ARBA" id="ARBA00022737"/>
    </source>
</evidence>
<keyword evidence="9" id="KW-0393">Immunoglobulin domain</keyword>
<feature type="domain" description="Ig-like" evidence="10">
    <location>
        <begin position="390"/>
        <end position="483"/>
    </location>
</feature>
<dbReference type="AlphaFoldDB" id="A0AAW2IF49"/>
<dbReference type="SUPFAM" id="SSF48726">
    <property type="entry name" value="Immunoglobulin"/>
    <property type="match status" value="5"/>
</dbReference>
<dbReference type="InterPro" id="IPR036179">
    <property type="entry name" value="Ig-like_dom_sf"/>
</dbReference>
<comment type="caution">
    <text evidence="11">The sequence shown here is derived from an EMBL/GenBank/DDBJ whole genome shotgun (WGS) entry which is preliminary data.</text>
</comment>
<accession>A0AAW2IF49</accession>
<dbReference type="GO" id="GO:0048812">
    <property type="term" value="P:neuron projection morphogenesis"/>
    <property type="evidence" value="ECO:0007669"/>
    <property type="project" value="UniProtKB-ARBA"/>
</dbReference>
<evidence type="ECO:0000259" key="10">
    <source>
        <dbReference type="PROSITE" id="PS50835"/>
    </source>
</evidence>
<keyword evidence="7" id="KW-0472">Membrane</keyword>
<feature type="domain" description="Ig-like" evidence="10">
    <location>
        <begin position="296"/>
        <end position="384"/>
    </location>
</feature>
<keyword evidence="5" id="KW-0130">Cell adhesion</keyword>
<keyword evidence="2" id="KW-0812">Transmembrane</keyword>
<sequence>MEPQGKVEFSNTSGVWVDCTATGNPLPNAEWITADGSVVDDVVGVRRVLRNGTLVLLPFDAAAYRQDIHNAVYRCVASNSVGKIISRDVQIRAVVAQAYKISAEVLSASKGCTAVLRCVVPSFVKDLVKVVSWVQDPAIYFFPKLQGDGKYHVLPTGELLVHDLQPEDQYPQYRCRTMHRLTRQVVGSSPASIRISENRGLISPAIIEHTGSVQVAQDEGAVLLCLAQSCPDPVYRWYSLSGTEPDLMIPGSRIHVLGPVLAMETVTVEDAGTYKCSASNVAGEASAEARLSVTSPLQVEVTPSVLSVHIGGTAEFKCNVHSMAQYSGPHVITWFKDGRPLPGFGRYNSDTYVVKGVTKEDRGMYQCMVRRAEGETAQAAAELQLGDAPPTLLYSFIEQTLQPGPPVSLKCSAAGTPTPQISWALDGFPLPNNGRFVIGQYMTVHGDVISHVNISQVAVEDGGEYTCTAENRAGKVSHSARLNIYGTTYPS</sequence>
<dbReference type="FunFam" id="2.60.40.10:FF:001049">
    <property type="entry name" value="Down syndrome cell adhesion molecule-like protein Dscam2"/>
    <property type="match status" value="1"/>
</dbReference>
<keyword evidence="6" id="KW-1133">Transmembrane helix</keyword>
<protein>
    <recommendedName>
        <fullName evidence="10">Ig-like domain-containing protein</fullName>
    </recommendedName>
</protein>
<gene>
    <name evidence="11" type="ORF">PYX00_001494</name>
</gene>
<dbReference type="Pfam" id="PF13927">
    <property type="entry name" value="Ig_3"/>
    <property type="match status" value="2"/>
</dbReference>
<dbReference type="CDD" id="cd20956">
    <property type="entry name" value="IgI_4_Dscam"/>
    <property type="match status" value="1"/>
</dbReference>
<dbReference type="InterPro" id="IPR013098">
    <property type="entry name" value="Ig_I-set"/>
</dbReference>
<keyword evidence="3" id="KW-0732">Signal</keyword>
<evidence type="ECO:0000256" key="9">
    <source>
        <dbReference type="ARBA" id="ARBA00023319"/>
    </source>
</evidence>
<dbReference type="FunFam" id="2.60.40.10:FF:000017">
    <property type="entry name" value="Down syndrome cell adhesion molecule b"/>
    <property type="match status" value="1"/>
</dbReference>
<evidence type="ECO:0000256" key="2">
    <source>
        <dbReference type="ARBA" id="ARBA00022692"/>
    </source>
</evidence>
<evidence type="ECO:0000256" key="3">
    <source>
        <dbReference type="ARBA" id="ARBA00022729"/>
    </source>
</evidence>
<organism evidence="11">
    <name type="scientific">Menopon gallinae</name>
    <name type="common">poultry shaft louse</name>
    <dbReference type="NCBI Taxonomy" id="328185"/>
    <lineage>
        <taxon>Eukaryota</taxon>
        <taxon>Metazoa</taxon>
        <taxon>Ecdysozoa</taxon>
        <taxon>Arthropoda</taxon>
        <taxon>Hexapoda</taxon>
        <taxon>Insecta</taxon>
        <taxon>Pterygota</taxon>
        <taxon>Neoptera</taxon>
        <taxon>Paraneoptera</taxon>
        <taxon>Psocodea</taxon>
        <taxon>Troctomorpha</taxon>
        <taxon>Phthiraptera</taxon>
        <taxon>Amblycera</taxon>
        <taxon>Menoponidae</taxon>
        <taxon>Menopon</taxon>
    </lineage>
</organism>
<dbReference type="EMBL" id="JARGDH010000001">
    <property type="protein sequence ID" value="KAL0280105.1"/>
    <property type="molecule type" value="Genomic_DNA"/>
</dbReference>
<feature type="domain" description="Ig-like" evidence="10">
    <location>
        <begin position="204"/>
        <end position="292"/>
    </location>
</feature>
<dbReference type="InterPro" id="IPR007110">
    <property type="entry name" value="Ig-like_dom"/>
</dbReference>
<dbReference type="Pfam" id="PF07679">
    <property type="entry name" value="I-set"/>
    <property type="match status" value="1"/>
</dbReference>
<evidence type="ECO:0000256" key="1">
    <source>
        <dbReference type="ARBA" id="ARBA00004167"/>
    </source>
</evidence>
<reference evidence="11" key="1">
    <citation type="journal article" date="2024" name="Gigascience">
        <title>Chromosome-level genome of the poultry shaft louse Menopon gallinae provides insight into the host-switching and adaptive evolution of parasitic lice.</title>
        <authorList>
            <person name="Xu Y."/>
            <person name="Ma L."/>
            <person name="Liu S."/>
            <person name="Liang Y."/>
            <person name="Liu Q."/>
            <person name="He Z."/>
            <person name="Tian L."/>
            <person name="Duan Y."/>
            <person name="Cai W."/>
            <person name="Li H."/>
            <person name="Song F."/>
        </authorList>
    </citation>
    <scope>NUCLEOTIDE SEQUENCE</scope>
    <source>
        <strain evidence="11">Cailab_2023a</strain>
    </source>
</reference>
<comment type="subcellular location">
    <subcellularLocation>
        <location evidence="1">Membrane</location>
        <topology evidence="1">Single-pass membrane protein</topology>
    </subcellularLocation>
</comment>
<dbReference type="PANTHER" id="PTHR44170">
    <property type="entry name" value="PROTEIN SIDEKICK"/>
    <property type="match status" value="1"/>
</dbReference>
<dbReference type="SMART" id="SM00409">
    <property type="entry name" value="IG"/>
    <property type="match status" value="4"/>
</dbReference>
<evidence type="ECO:0000256" key="6">
    <source>
        <dbReference type="ARBA" id="ARBA00022989"/>
    </source>
</evidence>
<proteinExistence type="predicted"/>
<dbReference type="PANTHER" id="PTHR44170:SF6">
    <property type="entry name" value="CONTACTIN"/>
    <property type="match status" value="1"/>
</dbReference>